<dbReference type="EMBL" id="CM023483">
    <property type="protein sequence ID" value="KAH6936866.1"/>
    <property type="molecule type" value="Genomic_DNA"/>
</dbReference>
<evidence type="ECO:0000313" key="2">
    <source>
        <dbReference type="Proteomes" id="UP000821845"/>
    </source>
</evidence>
<reference evidence="1" key="1">
    <citation type="submission" date="2020-05" db="EMBL/GenBank/DDBJ databases">
        <title>Large-scale comparative analyses of tick genomes elucidate their genetic diversity and vector capacities.</title>
        <authorList>
            <person name="Jia N."/>
            <person name="Wang J."/>
            <person name="Shi W."/>
            <person name="Du L."/>
            <person name="Sun Y."/>
            <person name="Zhan W."/>
            <person name="Jiang J."/>
            <person name="Wang Q."/>
            <person name="Zhang B."/>
            <person name="Ji P."/>
            <person name="Sakyi L.B."/>
            <person name="Cui X."/>
            <person name="Yuan T."/>
            <person name="Jiang B."/>
            <person name="Yang W."/>
            <person name="Lam T.T.-Y."/>
            <person name="Chang Q."/>
            <person name="Ding S."/>
            <person name="Wang X."/>
            <person name="Zhu J."/>
            <person name="Ruan X."/>
            <person name="Zhao L."/>
            <person name="Wei J."/>
            <person name="Que T."/>
            <person name="Du C."/>
            <person name="Cheng J."/>
            <person name="Dai P."/>
            <person name="Han X."/>
            <person name="Huang E."/>
            <person name="Gao Y."/>
            <person name="Liu J."/>
            <person name="Shao H."/>
            <person name="Ye R."/>
            <person name="Li L."/>
            <person name="Wei W."/>
            <person name="Wang X."/>
            <person name="Wang C."/>
            <person name="Yang T."/>
            <person name="Huo Q."/>
            <person name="Li W."/>
            <person name="Guo W."/>
            <person name="Chen H."/>
            <person name="Zhou L."/>
            <person name="Ni X."/>
            <person name="Tian J."/>
            <person name="Zhou Y."/>
            <person name="Sheng Y."/>
            <person name="Liu T."/>
            <person name="Pan Y."/>
            <person name="Xia L."/>
            <person name="Li J."/>
            <person name="Zhao F."/>
            <person name="Cao W."/>
        </authorList>
    </citation>
    <scope>NUCLEOTIDE SEQUENCE</scope>
    <source>
        <strain evidence="1">Hyas-2018</strain>
    </source>
</reference>
<gene>
    <name evidence="1" type="ORF">HPB50_023808</name>
</gene>
<organism evidence="1 2">
    <name type="scientific">Hyalomma asiaticum</name>
    <name type="common">Tick</name>
    <dbReference type="NCBI Taxonomy" id="266040"/>
    <lineage>
        <taxon>Eukaryota</taxon>
        <taxon>Metazoa</taxon>
        <taxon>Ecdysozoa</taxon>
        <taxon>Arthropoda</taxon>
        <taxon>Chelicerata</taxon>
        <taxon>Arachnida</taxon>
        <taxon>Acari</taxon>
        <taxon>Parasitiformes</taxon>
        <taxon>Ixodida</taxon>
        <taxon>Ixodoidea</taxon>
        <taxon>Ixodidae</taxon>
        <taxon>Hyalomminae</taxon>
        <taxon>Hyalomma</taxon>
    </lineage>
</organism>
<dbReference type="Proteomes" id="UP000821845">
    <property type="component" value="Chromosome 3"/>
</dbReference>
<name>A0ACB7SS34_HYAAI</name>
<sequence length="461" mass="50516">MSLVQPIQEVTILLFVERITVRPTNCSWIVLPAACLIVVAVGIALLAATSLVSTTTDEEQRDSSGGGGDESGVQSRPGGGSVYARITTTRSTKAPTTTSTGVTKPYEVMSPTTEPVPTRPPVILPTEATTNATPSATTEPPTTGPTTTTQVPLKPGSLLCTIAQGFTRSTYEFPPDGLCAIIIFDSLYRRQASLRPPYQEDFEYFLDTAQRYDQSEFGIGIYQNVTLNATAVEDLVSDSSTKTHLEELWNDYRIYHYAHINENMHFPGYHSAYVVNAANGLQGNAFAYLGSDSDIWPARIQRVIGVGMGGRWYTPCTVGGTAGNRQANYSIGSKCGYTCKKYKVKKEDQITNIASVCKRTAYNSSFHVDATFESLIALNDNDELLYIYDTPSNFRSKLCKAKKLSTNVTNIMAAVDIQYEDYEGTCGYGAYPRLYMLKKLSLFFSLSYKSPSKEAECMAIT</sequence>
<comment type="caution">
    <text evidence="1">The sequence shown here is derived from an EMBL/GenBank/DDBJ whole genome shotgun (WGS) entry which is preliminary data.</text>
</comment>
<accession>A0ACB7SS34</accession>
<protein>
    <submittedName>
        <fullName evidence="1">Uncharacterized protein</fullName>
    </submittedName>
</protein>
<evidence type="ECO:0000313" key="1">
    <source>
        <dbReference type="EMBL" id="KAH6936866.1"/>
    </source>
</evidence>
<proteinExistence type="predicted"/>
<keyword evidence="2" id="KW-1185">Reference proteome</keyword>